<sequence length="228" mass="24739">MKTLPISLALLLIFCFPVHADDDLNYHLVNLQADASQQVDNNLQIVLLTAAAENAAAQEAAASVNKAMTRAVTMIKENDDVTYQTLNYQTTPLYKNRAIIGWQVSQQIRLESQNIEGLTTLVGRLQEVLTVASMHFTASPERRKETQTLLIGEALTAFTAKARLVATTLGAQDFRLVNLTINEGGGMPIRHAYAMEMDALRAAAPAPEVAAGESSITVSVNGTIQLIF</sequence>
<accession>A0ABM7WEA3</accession>
<protein>
    <recommendedName>
        <fullName evidence="4">DUF541 domain-containing protein</fullName>
    </recommendedName>
</protein>
<feature type="chain" id="PRO_5047316105" description="DUF541 domain-containing protein" evidence="1">
    <location>
        <begin position="21"/>
        <end position="228"/>
    </location>
</feature>
<keyword evidence="3" id="KW-1185">Reference proteome</keyword>
<keyword evidence="1" id="KW-0732">Signal</keyword>
<dbReference type="InterPro" id="IPR007497">
    <property type="entry name" value="SIMPL/DUF541"/>
</dbReference>
<name>A0ABM7WEA3_9BACT</name>
<dbReference type="EMBL" id="AP025516">
    <property type="protein sequence ID" value="BDD89333.1"/>
    <property type="molecule type" value="Genomic_DNA"/>
</dbReference>
<dbReference type="PANTHER" id="PTHR34387">
    <property type="entry name" value="SLR1258 PROTEIN"/>
    <property type="match status" value="1"/>
</dbReference>
<dbReference type="Gene3D" id="3.30.70.2970">
    <property type="entry name" value="Protein of unknown function (DUF541), domain 2"/>
    <property type="match status" value="1"/>
</dbReference>
<dbReference type="PANTHER" id="PTHR34387:SF1">
    <property type="entry name" value="PERIPLASMIC IMMUNOGENIC PROTEIN"/>
    <property type="match status" value="1"/>
</dbReference>
<gene>
    <name evidence="2" type="ORF">DPPLL_36980</name>
</gene>
<dbReference type="Pfam" id="PF04402">
    <property type="entry name" value="SIMPL"/>
    <property type="match status" value="1"/>
</dbReference>
<dbReference type="RefSeq" id="WP_284152641.1">
    <property type="nucleotide sequence ID" value="NZ_AP025516.1"/>
</dbReference>
<dbReference type="InterPro" id="IPR052022">
    <property type="entry name" value="26kDa_periplasmic_antigen"/>
</dbReference>
<dbReference type="Proteomes" id="UP000830055">
    <property type="component" value="Chromosome"/>
</dbReference>
<evidence type="ECO:0008006" key="4">
    <source>
        <dbReference type="Google" id="ProtNLM"/>
    </source>
</evidence>
<reference evidence="2 3" key="1">
    <citation type="submission" date="2022-01" db="EMBL/GenBank/DDBJ databases">
        <title>Desulfofustis limnae sp. nov., a novel mesophilic sulfate-reducing bacterium isolated from marsh soil.</title>
        <authorList>
            <person name="Watanabe M."/>
            <person name="Takahashi A."/>
            <person name="Kojima H."/>
            <person name="Fukui M."/>
        </authorList>
    </citation>
    <scope>NUCLEOTIDE SEQUENCE [LARGE SCALE GENOMIC DNA]</scope>
    <source>
        <strain evidence="2 3">PPLL</strain>
    </source>
</reference>
<dbReference type="Gene3D" id="3.30.110.170">
    <property type="entry name" value="Protein of unknown function (DUF541), domain 1"/>
    <property type="match status" value="1"/>
</dbReference>
<organism evidence="2 3">
    <name type="scientific">Desulfofustis limnaeus</name>
    <dbReference type="NCBI Taxonomy" id="2740163"/>
    <lineage>
        <taxon>Bacteria</taxon>
        <taxon>Pseudomonadati</taxon>
        <taxon>Thermodesulfobacteriota</taxon>
        <taxon>Desulfobulbia</taxon>
        <taxon>Desulfobulbales</taxon>
        <taxon>Desulfocapsaceae</taxon>
        <taxon>Desulfofustis</taxon>
    </lineage>
</organism>
<evidence type="ECO:0000313" key="3">
    <source>
        <dbReference type="Proteomes" id="UP000830055"/>
    </source>
</evidence>
<evidence type="ECO:0000256" key="1">
    <source>
        <dbReference type="SAM" id="SignalP"/>
    </source>
</evidence>
<evidence type="ECO:0000313" key="2">
    <source>
        <dbReference type="EMBL" id="BDD89333.1"/>
    </source>
</evidence>
<proteinExistence type="predicted"/>
<feature type="signal peptide" evidence="1">
    <location>
        <begin position="1"/>
        <end position="20"/>
    </location>
</feature>